<dbReference type="Pfam" id="PF00596">
    <property type="entry name" value="Aldolase_II"/>
    <property type="match status" value="1"/>
</dbReference>
<evidence type="ECO:0000256" key="2">
    <source>
        <dbReference type="ARBA" id="ARBA00023239"/>
    </source>
</evidence>
<dbReference type="PANTHER" id="PTHR22789:SF0">
    <property type="entry name" value="3-OXO-TETRONATE 4-PHOSPHATE DECARBOXYLASE-RELATED"/>
    <property type="match status" value="1"/>
</dbReference>
<dbReference type="STRING" id="1528099.AL705_03270"/>
<dbReference type="GO" id="GO:0005829">
    <property type="term" value="C:cytosol"/>
    <property type="evidence" value="ECO:0007669"/>
    <property type="project" value="TreeGrafter"/>
</dbReference>
<dbReference type="KEGG" id="cbq:AL705_03270"/>
<dbReference type="InterPro" id="IPR050197">
    <property type="entry name" value="Aldolase_class_II_sugar_metab"/>
</dbReference>
<dbReference type="InterPro" id="IPR036409">
    <property type="entry name" value="Aldolase_II/adducin_N_sf"/>
</dbReference>
<evidence type="ECO:0000313" key="5">
    <source>
        <dbReference type="EMBL" id="VHO00297.1"/>
    </source>
</evidence>
<organism evidence="4 6">
    <name type="scientific">Lawsonella clevelandensis</name>
    <dbReference type="NCBI Taxonomy" id="1528099"/>
    <lineage>
        <taxon>Bacteria</taxon>
        <taxon>Bacillati</taxon>
        <taxon>Actinomycetota</taxon>
        <taxon>Actinomycetes</taxon>
        <taxon>Mycobacteriales</taxon>
        <taxon>Lawsonellaceae</taxon>
        <taxon>Lawsonella</taxon>
    </lineage>
</organism>
<dbReference type="OrthoDB" id="9786287at2"/>
<dbReference type="RefSeq" id="WP_053961791.1">
    <property type="nucleotide sequence ID" value="NZ_CAJPTR010000037.1"/>
</dbReference>
<reference evidence="5 7" key="3">
    <citation type="submission" date="2019-04" db="EMBL/GenBank/DDBJ databases">
        <authorList>
            <person name="Seth-Smith MB H."/>
            <person name="Seth-Smith H."/>
        </authorList>
    </citation>
    <scope>NUCLEOTIDE SEQUENCE [LARGE SCALE GENOMIC DNA]</scope>
    <source>
        <strain evidence="5">USB-603019</strain>
    </source>
</reference>
<dbReference type="Proteomes" id="UP000068137">
    <property type="component" value="Chromosome"/>
</dbReference>
<sequence>METQQLAELRQEIVDIAHQLAERGLVEGSAGNISCRYGDNFLVTATGARFYNITVDQVPLVDANGLVLDGNVKPTSEMQMHLGIYESDPKAQAVVHTHSPYATALSLVLDEVPLVHYTQLTLGGSIKVAPYATFGTKKLADTVKKKILGQKGIILKAHGTICSGKTLESAAENAELLEWVCKVYHIASVHGEPREMKPCEVVGVAAAAKLKSYGTVQKTK</sequence>
<keyword evidence="1" id="KW-0479">Metal-binding</keyword>
<dbReference type="Proteomes" id="UP000324288">
    <property type="component" value="Chromosome"/>
</dbReference>
<dbReference type="EMBL" id="CP012390">
    <property type="protein sequence ID" value="ALE18842.1"/>
    <property type="molecule type" value="Genomic_DNA"/>
</dbReference>
<evidence type="ECO:0000259" key="3">
    <source>
        <dbReference type="SMART" id="SM01007"/>
    </source>
</evidence>
<dbReference type="EMBL" id="LR584267">
    <property type="protein sequence ID" value="VHO00297.1"/>
    <property type="molecule type" value="Genomic_DNA"/>
</dbReference>
<dbReference type="GeneID" id="84894615"/>
<dbReference type="Gene3D" id="3.40.225.10">
    <property type="entry name" value="Class II aldolase/adducin N-terminal domain"/>
    <property type="match status" value="1"/>
</dbReference>
<feature type="domain" description="Class II aldolase/adducin N-terminal" evidence="3">
    <location>
        <begin position="11"/>
        <end position="185"/>
    </location>
</feature>
<dbReference type="SMART" id="SM01007">
    <property type="entry name" value="Aldolase_II"/>
    <property type="match status" value="1"/>
</dbReference>
<protein>
    <submittedName>
        <fullName evidence="5">L-fuculose phosphate aldolase</fullName>
    </submittedName>
</protein>
<dbReference type="GO" id="GO:0019323">
    <property type="term" value="P:pentose catabolic process"/>
    <property type="evidence" value="ECO:0007669"/>
    <property type="project" value="TreeGrafter"/>
</dbReference>
<dbReference type="AlphaFoldDB" id="A0A0M5L7U7"/>
<name>A0A0M5L7U7_9ACTN</name>
<keyword evidence="2" id="KW-0456">Lyase</keyword>
<evidence type="ECO:0000313" key="4">
    <source>
        <dbReference type="EMBL" id="ALE18842.1"/>
    </source>
</evidence>
<dbReference type="PANTHER" id="PTHR22789">
    <property type="entry name" value="FUCULOSE PHOSPHATE ALDOLASE"/>
    <property type="match status" value="1"/>
</dbReference>
<evidence type="ECO:0000313" key="6">
    <source>
        <dbReference type="Proteomes" id="UP000068137"/>
    </source>
</evidence>
<dbReference type="SUPFAM" id="SSF53639">
    <property type="entry name" value="AraD/HMP-PK domain-like"/>
    <property type="match status" value="1"/>
</dbReference>
<accession>A0A0M5L7U7</accession>
<reference evidence="4 6" key="1">
    <citation type="journal article" date="2015" name="Genome Announc.">
        <title>Complete Genome Sequences for Two Strains of a Novel Fastidious, Partially Acid-Fast, Gram-Positive Corynebacterineae Bacterium, Derived from Human Clinical Samples.</title>
        <authorList>
            <person name="Nicholson A.C."/>
            <person name="Bell M."/>
            <person name="Humrighouse B.W."/>
            <person name="McQuiston J.R."/>
        </authorList>
    </citation>
    <scope>NUCLEOTIDE SEQUENCE [LARGE SCALE GENOMIC DNA]</scope>
    <source>
        <strain evidence="4 6">X1698</strain>
    </source>
</reference>
<keyword evidence="7" id="KW-1185">Reference proteome</keyword>
<gene>
    <name evidence="5" type="primary">fucA</name>
    <name evidence="4" type="ORF">AL705_03270</name>
    <name evidence="5" type="ORF">LC603019_00640</name>
</gene>
<evidence type="ECO:0000313" key="7">
    <source>
        <dbReference type="Proteomes" id="UP000324288"/>
    </source>
</evidence>
<dbReference type="GO" id="GO:0016832">
    <property type="term" value="F:aldehyde-lyase activity"/>
    <property type="evidence" value="ECO:0007669"/>
    <property type="project" value="TreeGrafter"/>
</dbReference>
<dbReference type="GO" id="GO:0046872">
    <property type="term" value="F:metal ion binding"/>
    <property type="evidence" value="ECO:0007669"/>
    <property type="project" value="UniProtKB-KW"/>
</dbReference>
<proteinExistence type="predicted"/>
<evidence type="ECO:0000256" key="1">
    <source>
        <dbReference type="ARBA" id="ARBA00022723"/>
    </source>
</evidence>
<reference evidence="4" key="2">
    <citation type="journal article" date="2016" name="Int. J. Syst. Evol. Microbiol.">
        <title>Lawsonella clevelandensis gen. nov., sp. nov., a new member of the suborder Corynebacterineae isolated from human abscesses.</title>
        <authorList>
            <person name="Bell M.E."/>
            <person name="Bernard K.A."/>
            <person name="Harrington S.M."/>
            <person name="Patel N.B."/>
            <person name="Tucker T.A."/>
            <person name="Metcalfe M.G."/>
            <person name="McQuiston J.R."/>
        </authorList>
    </citation>
    <scope>NUCLEOTIDE SEQUENCE</scope>
    <source>
        <strain evidence="4">X1698</strain>
    </source>
</reference>
<dbReference type="InterPro" id="IPR001303">
    <property type="entry name" value="Aldolase_II/adducin_N"/>
</dbReference>